<dbReference type="EMBL" id="AWQS01000180">
    <property type="protein sequence ID" value="EWT04823.1"/>
    <property type="molecule type" value="Genomic_DNA"/>
</dbReference>
<evidence type="ECO:0000313" key="1">
    <source>
        <dbReference type="EMBL" id="EWT04823.1"/>
    </source>
</evidence>
<comment type="caution">
    <text evidence="1">The sequence shown here is derived from an EMBL/GenBank/DDBJ whole genome shotgun (WGS) entry which is preliminary data.</text>
</comment>
<evidence type="ECO:0000313" key="2">
    <source>
        <dbReference type="Proteomes" id="UP000019494"/>
    </source>
</evidence>
<dbReference type="AlphaFoldDB" id="W9GJ26"/>
<dbReference type="Proteomes" id="UP000019494">
    <property type="component" value="Unassembled WGS sequence"/>
</dbReference>
<name>W9GJ26_9MICO</name>
<protein>
    <submittedName>
        <fullName evidence="1">Uncharacterized protein</fullName>
    </submittedName>
</protein>
<accession>W9GJ26</accession>
<gene>
    <name evidence="1" type="ORF">N864_05800</name>
</gene>
<reference evidence="2" key="1">
    <citation type="submission" date="2013-08" db="EMBL/GenBank/DDBJ databases">
        <title>Intrasporangium oryzae NRRL B-24470.</title>
        <authorList>
            <person name="Liu H."/>
            <person name="Wang G."/>
        </authorList>
    </citation>
    <scope>NUCLEOTIDE SEQUENCE [LARGE SCALE GENOMIC DNA]</scope>
    <source>
        <strain evidence="2">Q5-1</strain>
    </source>
</reference>
<keyword evidence="2" id="KW-1185">Reference proteome</keyword>
<dbReference type="OrthoDB" id="3632258at2"/>
<dbReference type="RefSeq" id="WP_034719374.1">
    <property type="nucleotide sequence ID" value="NZ_AWQS01000180.1"/>
</dbReference>
<organism evidence="1 2">
    <name type="scientific">Intrasporangium chromatireducens Q5-1</name>
    <dbReference type="NCBI Taxonomy" id="584657"/>
    <lineage>
        <taxon>Bacteria</taxon>
        <taxon>Bacillati</taxon>
        <taxon>Actinomycetota</taxon>
        <taxon>Actinomycetes</taxon>
        <taxon>Micrococcales</taxon>
        <taxon>Intrasporangiaceae</taxon>
        <taxon>Intrasporangium</taxon>
    </lineage>
</organism>
<sequence>MSRVTYSRLSPAARETIRSWWPVAGVRPPTIAGYVRHWFPDGQWGGDECGCTDDRCIGYHHDELDECGCLPVLLDEYLESAPSDPLSPVS</sequence>
<proteinExistence type="predicted"/>